<feature type="region of interest" description="Disordered" evidence="1">
    <location>
        <begin position="1"/>
        <end position="22"/>
    </location>
</feature>
<comment type="caution">
    <text evidence="2">The sequence shown here is derived from an EMBL/GenBank/DDBJ whole genome shotgun (WGS) entry which is preliminary data.</text>
</comment>
<gene>
    <name evidence="2" type="ORF">TIFTF001_026950</name>
</gene>
<reference evidence="2" key="1">
    <citation type="submission" date="2023-07" db="EMBL/GenBank/DDBJ databases">
        <title>draft genome sequence of fig (Ficus carica).</title>
        <authorList>
            <person name="Takahashi T."/>
            <person name="Nishimura K."/>
        </authorList>
    </citation>
    <scope>NUCLEOTIDE SEQUENCE</scope>
</reference>
<evidence type="ECO:0000313" key="3">
    <source>
        <dbReference type="Proteomes" id="UP001187192"/>
    </source>
</evidence>
<dbReference type="AlphaFoldDB" id="A0AA88DM38"/>
<dbReference type="EMBL" id="BTGU01000073">
    <property type="protein sequence ID" value="GMN57841.1"/>
    <property type="molecule type" value="Genomic_DNA"/>
</dbReference>
<name>A0AA88DM38_FICCA</name>
<dbReference type="Proteomes" id="UP001187192">
    <property type="component" value="Unassembled WGS sequence"/>
</dbReference>
<evidence type="ECO:0000313" key="2">
    <source>
        <dbReference type="EMBL" id="GMN57841.1"/>
    </source>
</evidence>
<sequence length="141" mass="14870">MLSCHPPAARRPPPTTAEPESPTCQIATSATVADIASPARQATIGDGGNGACDVGGGQLALAPQAVDGTPKTHRDLRRQIHDGGREGIATEAAIGSRRRLGWQLSPWEMGFCRIWTIGGPTRVKFVRPTVDGSRFFGNKGI</sequence>
<keyword evidence="3" id="KW-1185">Reference proteome</keyword>
<organism evidence="2 3">
    <name type="scientific">Ficus carica</name>
    <name type="common">Common fig</name>
    <dbReference type="NCBI Taxonomy" id="3494"/>
    <lineage>
        <taxon>Eukaryota</taxon>
        <taxon>Viridiplantae</taxon>
        <taxon>Streptophyta</taxon>
        <taxon>Embryophyta</taxon>
        <taxon>Tracheophyta</taxon>
        <taxon>Spermatophyta</taxon>
        <taxon>Magnoliopsida</taxon>
        <taxon>eudicotyledons</taxon>
        <taxon>Gunneridae</taxon>
        <taxon>Pentapetalae</taxon>
        <taxon>rosids</taxon>
        <taxon>fabids</taxon>
        <taxon>Rosales</taxon>
        <taxon>Moraceae</taxon>
        <taxon>Ficeae</taxon>
        <taxon>Ficus</taxon>
    </lineage>
</organism>
<protein>
    <submittedName>
        <fullName evidence="2">Uncharacterized protein</fullName>
    </submittedName>
</protein>
<proteinExistence type="predicted"/>
<evidence type="ECO:0000256" key="1">
    <source>
        <dbReference type="SAM" id="MobiDB-lite"/>
    </source>
</evidence>
<accession>A0AA88DM38</accession>